<evidence type="ECO:0000256" key="9">
    <source>
        <dbReference type="SAM" id="SignalP"/>
    </source>
</evidence>
<dbReference type="SUPFAM" id="SSF51126">
    <property type="entry name" value="Pectin lyase-like"/>
    <property type="match status" value="1"/>
</dbReference>
<dbReference type="PANTHER" id="PTHR40088">
    <property type="entry name" value="PECTATE LYASE (EUROFUNG)"/>
    <property type="match status" value="1"/>
</dbReference>
<dbReference type="GO" id="GO:0005576">
    <property type="term" value="C:extracellular region"/>
    <property type="evidence" value="ECO:0007669"/>
    <property type="project" value="UniProtKB-SubCell"/>
</dbReference>
<dbReference type="InterPro" id="IPR012334">
    <property type="entry name" value="Pectin_lyas_fold"/>
</dbReference>
<dbReference type="Proteomes" id="UP001155483">
    <property type="component" value="Unassembled WGS sequence"/>
</dbReference>
<organism evidence="11 12">
    <name type="scientific">Paraflavisolibacter caeni</name>
    <dbReference type="NCBI Taxonomy" id="2982496"/>
    <lineage>
        <taxon>Bacteria</taxon>
        <taxon>Pseudomonadati</taxon>
        <taxon>Bacteroidota</taxon>
        <taxon>Chitinophagia</taxon>
        <taxon>Chitinophagales</taxon>
        <taxon>Chitinophagaceae</taxon>
        <taxon>Paraflavisolibacter</taxon>
    </lineage>
</organism>
<sequence>MKYLFSTLLTIGSLCTFAQNNVAVNKQLRYKEYHVSVNGSDSNDGSLASPLKTITAASNLAMPGDLVTVHAGI</sequence>
<reference evidence="11" key="2">
    <citation type="submission" date="2023-04" db="EMBL/GenBank/DDBJ databases">
        <title>Paracnuella aquatica gen. nov., sp. nov., a member of the family Chitinophagaceae isolated from a hot spring.</title>
        <authorList>
            <person name="Wang C."/>
        </authorList>
    </citation>
    <scope>NUCLEOTIDE SEQUENCE</scope>
    <source>
        <strain evidence="11">LB-8</strain>
    </source>
</reference>
<keyword evidence="5 9" id="KW-0732">Signal</keyword>
<evidence type="ECO:0000313" key="12">
    <source>
        <dbReference type="Proteomes" id="UP001155483"/>
    </source>
</evidence>
<evidence type="ECO:0000259" key="10">
    <source>
        <dbReference type="Pfam" id="PF07602"/>
    </source>
</evidence>
<evidence type="ECO:0000256" key="7">
    <source>
        <dbReference type="ARBA" id="ARBA00023239"/>
    </source>
</evidence>
<evidence type="ECO:0000256" key="8">
    <source>
        <dbReference type="ARBA" id="ARBA00038263"/>
    </source>
</evidence>
<feature type="non-terminal residue" evidence="11">
    <location>
        <position position="73"/>
    </location>
</feature>
<evidence type="ECO:0000256" key="2">
    <source>
        <dbReference type="ARBA" id="ARBA00004613"/>
    </source>
</evidence>
<keyword evidence="12" id="KW-1185">Reference proteome</keyword>
<accession>A0A9X2Y102</accession>
<reference evidence="11" key="1">
    <citation type="submission" date="2022-09" db="EMBL/GenBank/DDBJ databases">
        <authorList>
            <person name="Yuan C."/>
            <person name="Ke Z."/>
        </authorList>
    </citation>
    <scope>NUCLEOTIDE SEQUENCE</scope>
    <source>
        <strain evidence="11">LB-8</strain>
    </source>
</reference>
<dbReference type="GO" id="GO:0046872">
    <property type="term" value="F:metal ion binding"/>
    <property type="evidence" value="ECO:0007669"/>
    <property type="project" value="UniProtKB-KW"/>
</dbReference>
<feature type="signal peptide" evidence="9">
    <location>
        <begin position="1"/>
        <end position="18"/>
    </location>
</feature>
<feature type="chain" id="PRO_5040740700" evidence="9">
    <location>
        <begin position="19"/>
        <end position="73"/>
    </location>
</feature>
<dbReference type="Pfam" id="PF07602">
    <property type="entry name" value="DUF1565"/>
    <property type="match status" value="1"/>
</dbReference>
<dbReference type="InterPro" id="IPR052052">
    <property type="entry name" value="Polysaccharide_Lyase_9"/>
</dbReference>
<name>A0A9X2Y102_9BACT</name>
<dbReference type="AlphaFoldDB" id="A0A9X2Y102"/>
<comment type="subcellular location">
    <subcellularLocation>
        <location evidence="2">Secreted</location>
    </subcellularLocation>
</comment>
<evidence type="ECO:0000256" key="1">
    <source>
        <dbReference type="ARBA" id="ARBA00001913"/>
    </source>
</evidence>
<dbReference type="PANTHER" id="PTHR40088:SF1">
    <property type="entry name" value="PECTATE LYASE PEL9"/>
    <property type="match status" value="1"/>
</dbReference>
<evidence type="ECO:0000256" key="4">
    <source>
        <dbReference type="ARBA" id="ARBA00022723"/>
    </source>
</evidence>
<dbReference type="RefSeq" id="WP_279299989.1">
    <property type="nucleotide sequence ID" value="NZ_JAOTIF010000037.1"/>
</dbReference>
<evidence type="ECO:0000256" key="5">
    <source>
        <dbReference type="ARBA" id="ARBA00022729"/>
    </source>
</evidence>
<evidence type="ECO:0000313" key="11">
    <source>
        <dbReference type="EMBL" id="MCU7552552.1"/>
    </source>
</evidence>
<evidence type="ECO:0000256" key="3">
    <source>
        <dbReference type="ARBA" id="ARBA00022525"/>
    </source>
</evidence>
<gene>
    <name evidence="11" type="ORF">OCK74_25765</name>
</gene>
<keyword evidence="7" id="KW-0456">Lyase</keyword>
<keyword evidence="6" id="KW-0106">Calcium</keyword>
<comment type="caution">
    <text evidence="11">The sequence shown here is derived from an EMBL/GenBank/DDBJ whole genome shotgun (WGS) entry which is preliminary data.</text>
</comment>
<keyword evidence="3" id="KW-0964">Secreted</keyword>
<dbReference type="Gene3D" id="2.160.20.10">
    <property type="entry name" value="Single-stranded right-handed beta-helix, Pectin lyase-like"/>
    <property type="match status" value="1"/>
</dbReference>
<dbReference type="EMBL" id="JAOTIF010000037">
    <property type="protein sequence ID" value="MCU7552552.1"/>
    <property type="molecule type" value="Genomic_DNA"/>
</dbReference>
<protein>
    <submittedName>
        <fullName evidence="11">DUF1565 domain-containing protein</fullName>
    </submittedName>
</protein>
<comment type="similarity">
    <text evidence="8">Belongs to the polysaccharide lyase 9 family.</text>
</comment>
<dbReference type="InterPro" id="IPR011050">
    <property type="entry name" value="Pectin_lyase_fold/virulence"/>
</dbReference>
<comment type="cofactor">
    <cofactor evidence="1">
        <name>Ca(2+)</name>
        <dbReference type="ChEBI" id="CHEBI:29108"/>
    </cofactor>
</comment>
<evidence type="ECO:0000256" key="6">
    <source>
        <dbReference type="ARBA" id="ARBA00022837"/>
    </source>
</evidence>
<keyword evidence="4" id="KW-0479">Metal-binding</keyword>
<feature type="domain" description="DUF1565" evidence="10">
    <location>
        <begin position="37"/>
        <end position="72"/>
    </location>
</feature>
<dbReference type="InterPro" id="IPR011459">
    <property type="entry name" value="DUF1565"/>
</dbReference>
<dbReference type="GO" id="GO:0016837">
    <property type="term" value="F:carbon-oxygen lyase activity, acting on polysaccharides"/>
    <property type="evidence" value="ECO:0007669"/>
    <property type="project" value="TreeGrafter"/>
</dbReference>
<proteinExistence type="inferred from homology"/>